<dbReference type="AlphaFoldDB" id="A0A9D1S2N4"/>
<dbReference type="EMBL" id="DVMV01000004">
    <property type="protein sequence ID" value="HIU44707.1"/>
    <property type="molecule type" value="Genomic_DNA"/>
</dbReference>
<accession>A0A9D1S2N4</accession>
<gene>
    <name evidence="1" type="ORF">IAC52_00185</name>
</gene>
<proteinExistence type="predicted"/>
<organism evidence="1 2">
    <name type="scientific">Candidatus Alloenteromonas pullicola</name>
    <dbReference type="NCBI Taxonomy" id="2840784"/>
    <lineage>
        <taxon>Bacteria</taxon>
        <taxon>Bacillati</taxon>
        <taxon>Bacillota</taxon>
        <taxon>Bacillota incertae sedis</taxon>
        <taxon>Candidatus Alloenteromonas</taxon>
    </lineage>
</organism>
<sequence>MFQKMLNFFVFGEDRKASNRKRSKSEKLRSFGDSIAESYGINSFGVYGDELNF</sequence>
<protein>
    <submittedName>
        <fullName evidence="1">Uncharacterized protein</fullName>
    </submittedName>
</protein>
<dbReference type="Proteomes" id="UP000824070">
    <property type="component" value="Unassembled WGS sequence"/>
</dbReference>
<evidence type="ECO:0000313" key="2">
    <source>
        <dbReference type="Proteomes" id="UP000824070"/>
    </source>
</evidence>
<reference evidence="1" key="2">
    <citation type="journal article" date="2021" name="PeerJ">
        <title>Extensive microbial diversity within the chicken gut microbiome revealed by metagenomics and culture.</title>
        <authorList>
            <person name="Gilroy R."/>
            <person name="Ravi A."/>
            <person name="Getino M."/>
            <person name="Pursley I."/>
            <person name="Horton D.L."/>
            <person name="Alikhan N.F."/>
            <person name="Baker D."/>
            <person name="Gharbi K."/>
            <person name="Hall N."/>
            <person name="Watson M."/>
            <person name="Adriaenssens E.M."/>
            <person name="Foster-Nyarko E."/>
            <person name="Jarju S."/>
            <person name="Secka A."/>
            <person name="Antonio M."/>
            <person name="Oren A."/>
            <person name="Chaudhuri R.R."/>
            <person name="La Ragione R."/>
            <person name="Hildebrand F."/>
            <person name="Pallen M.J."/>
        </authorList>
    </citation>
    <scope>NUCLEOTIDE SEQUENCE</scope>
    <source>
        <strain evidence="1">ChiGjej1B1-22543</strain>
    </source>
</reference>
<evidence type="ECO:0000313" key="1">
    <source>
        <dbReference type="EMBL" id="HIU44707.1"/>
    </source>
</evidence>
<comment type="caution">
    <text evidence="1">The sequence shown here is derived from an EMBL/GenBank/DDBJ whole genome shotgun (WGS) entry which is preliminary data.</text>
</comment>
<reference evidence="1" key="1">
    <citation type="submission" date="2020-10" db="EMBL/GenBank/DDBJ databases">
        <authorList>
            <person name="Gilroy R."/>
        </authorList>
    </citation>
    <scope>NUCLEOTIDE SEQUENCE</scope>
    <source>
        <strain evidence="1">ChiGjej1B1-22543</strain>
    </source>
</reference>
<name>A0A9D1S2N4_9FIRM</name>